<organism evidence="2">
    <name type="scientific">marine metagenome</name>
    <dbReference type="NCBI Taxonomy" id="408172"/>
    <lineage>
        <taxon>unclassified sequences</taxon>
        <taxon>metagenomes</taxon>
        <taxon>ecological metagenomes</taxon>
    </lineage>
</organism>
<evidence type="ECO:0000256" key="1">
    <source>
        <dbReference type="ARBA" id="ARBA00022485"/>
    </source>
</evidence>
<dbReference type="Pfam" id="PF13646">
    <property type="entry name" value="HEAT_2"/>
    <property type="match status" value="1"/>
</dbReference>
<dbReference type="GO" id="GO:0051539">
    <property type="term" value="F:4 iron, 4 sulfur cluster binding"/>
    <property type="evidence" value="ECO:0007669"/>
    <property type="project" value="UniProtKB-KW"/>
</dbReference>
<name>A0A383AGR5_9ZZZZ</name>
<evidence type="ECO:0000313" key="2">
    <source>
        <dbReference type="EMBL" id="SVE06864.1"/>
    </source>
</evidence>
<keyword evidence="1" id="KW-0411">Iron-sulfur</keyword>
<dbReference type="GO" id="GO:0052693">
    <property type="term" value="F:epoxyqueuosine reductase activity"/>
    <property type="evidence" value="ECO:0007669"/>
    <property type="project" value="TreeGrafter"/>
</dbReference>
<keyword evidence="1" id="KW-0479">Metal-binding</keyword>
<proteinExistence type="predicted"/>
<dbReference type="PANTHER" id="PTHR30002">
    <property type="entry name" value="EPOXYQUEUOSINE REDUCTASE"/>
    <property type="match status" value="1"/>
</dbReference>
<dbReference type="SUPFAM" id="SSF48371">
    <property type="entry name" value="ARM repeat"/>
    <property type="match status" value="1"/>
</dbReference>
<dbReference type="Gene3D" id="1.25.10.10">
    <property type="entry name" value="Leucine-rich Repeat Variant"/>
    <property type="match status" value="1"/>
</dbReference>
<protein>
    <recommendedName>
        <fullName evidence="3">HEAT repeat domain-containing protein</fullName>
    </recommendedName>
</protein>
<feature type="non-terminal residue" evidence="2">
    <location>
        <position position="1"/>
    </location>
</feature>
<dbReference type="InterPro" id="IPR016024">
    <property type="entry name" value="ARM-type_fold"/>
</dbReference>
<keyword evidence="1" id="KW-0004">4Fe-4S</keyword>
<evidence type="ECO:0008006" key="3">
    <source>
        <dbReference type="Google" id="ProtNLM"/>
    </source>
</evidence>
<accession>A0A383AGR5</accession>
<dbReference type="GO" id="GO:0008616">
    <property type="term" value="P:tRNA queuosine(34) biosynthetic process"/>
    <property type="evidence" value="ECO:0007669"/>
    <property type="project" value="InterPro"/>
</dbReference>
<dbReference type="AlphaFoldDB" id="A0A383AGR5"/>
<dbReference type="InterPro" id="IPR011989">
    <property type="entry name" value="ARM-like"/>
</dbReference>
<sequence>VLKSQEKYFNKRNDFDALELLPLLSLNEEEFRNKFNNSPIKRTKLEGLKRNVCVALGNLKDKRAMVALLGLVYDKSFVVRIHAVWALGCIGIDEGTRAHLLEALDSEKHPEVANEMQDVLNKSS</sequence>
<dbReference type="EMBL" id="UINC01191960">
    <property type="protein sequence ID" value="SVE06864.1"/>
    <property type="molecule type" value="Genomic_DNA"/>
</dbReference>
<dbReference type="PANTHER" id="PTHR30002:SF4">
    <property type="entry name" value="EPOXYQUEUOSINE REDUCTASE"/>
    <property type="match status" value="1"/>
</dbReference>
<gene>
    <name evidence="2" type="ORF">METZ01_LOCUS459718</name>
</gene>
<dbReference type="InterPro" id="IPR004453">
    <property type="entry name" value="QueG"/>
</dbReference>
<keyword evidence="1" id="KW-0408">Iron</keyword>
<reference evidence="2" key="1">
    <citation type="submission" date="2018-05" db="EMBL/GenBank/DDBJ databases">
        <authorList>
            <person name="Lanie J.A."/>
            <person name="Ng W.-L."/>
            <person name="Kazmierczak K.M."/>
            <person name="Andrzejewski T.M."/>
            <person name="Davidsen T.M."/>
            <person name="Wayne K.J."/>
            <person name="Tettelin H."/>
            <person name="Glass J.I."/>
            <person name="Rusch D."/>
            <person name="Podicherti R."/>
            <person name="Tsui H.-C.T."/>
            <person name="Winkler M.E."/>
        </authorList>
    </citation>
    <scope>NUCLEOTIDE SEQUENCE</scope>
</reference>